<accession>A0ABV2LUX4</accession>
<dbReference type="Proteomes" id="UP001549146">
    <property type="component" value="Unassembled WGS sequence"/>
</dbReference>
<organism evidence="1 2">
    <name type="scientific">Moheibacter stercoris</name>
    <dbReference type="NCBI Taxonomy" id="1628251"/>
    <lineage>
        <taxon>Bacteria</taxon>
        <taxon>Pseudomonadati</taxon>
        <taxon>Bacteroidota</taxon>
        <taxon>Flavobacteriia</taxon>
        <taxon>Flavobacteriales</taxon>
        <taxon>Weeksellaceae</taxon>
        <taxon>Moheibacter</taxon>
    </lineage>
</organism>
<name>A0ABV2LUX4_9FLAO</name>
<evidence type="ECO:0000313" key="1">
    <source>
        <dbReference type="EMBL" id="MET3732357.1"/>
    </source>
</evidence>
<dbReference type="EMBL" id="JBEPMO010000011">
    <property type="protein sequence ID" value="MET3732357.1"/>
    <property type="molecule type" value="Genomic_DNA"/>
</dbReference>
<protein>
    <recommendedName>
        <fullName evidence="3">DUF4294 domain-containing protein</fullName>
    </recommendedName>
</protein>
<evidence type="ECO:0008006" key="3">
    <source>
        <dbReference type="Google" id="ProtNLM"/>
    </source>
</evidence>
<dbReference type="RefSeq" id="WP_354509504.1">
    <property type="nucleotide sequence ID" value="NZ_JBEPMO010000011.1"/>
</dbReference>
<dbReference type="Pfam" id="PF14127">
    <property type="entry name" value="DUF4294"/>
    <property type="match status" value="1"/>
</dbReference>
<evidence type="ECO:0000313" key="2">
    <source>
        <dbReference type="Proteomes" id="UP001549146"/>
    </source>
</evidence>
<sequence>MHWKLFLILLTAFTFVVGQETEKEKELKQELSEMDNIETGDLVIFDTIELHNADVLHLQLKTDMEKKYYLWLRKRVRDVWPYVKIAVEEYNSIQDTAQYLSKNQRKSYIKERQKILADQFENKLKDLSLSRGQILIKLIHRETDFTAFEIIKQLRGGMNAFLWNSAGGAFNLDLKTKFDPHKTREDLYIEVILKKDFASGRLERIKEFD</sequence>
<reference evidence="1 2" key="1">
    <citation type="submission" date="2024-06" db="EMBL/GenBank/DDBJ databases">
        <title>Genomic Encyclopedia of Type Strains, Phase IV (KMG-IV): sequencing the most valuable type-strain genomes for metagenomic binning, comparative biology and taxonomic classification.</title>
        <authorList>
            <person name="Goeker M."/>
        </authorList>
    </citation>
    <scope>NUCLEOTIDE SEQUENCE [LARGE SCALE GENOMIC DNA]</scope>
    <source>
        <strain evidence="1 2">DSM 29388</strain>
    </source>
</reference>
<proteinExistence type="predicted"/>
<dbReference type="InterPro" id="IPR025636">
    <property type="entry name" value="DUF4294"/>
</dbReference>
<gene>
    <name evidence="1" type="ORF">ABID46_001946</name>
</gene>
<comment type="caution">
    <text evidence="1">The sequence shown here is derived from an EMBL/GenBank/DDBJ whole genome shotgun (WGS) entry which is preliminary data.</text>
</comment>
<keyword evidence="2" id="KW-1185">Reference proteome</keyword>